<dbReference type="OrthoDB" id="545169at2759"/>
<dbReference type="PANTHER" id="PTHR22538:SF0">
    <property type="entry name" value="CILIA- AND FLAGELLA-ASSOCIATED PROTEIN 74"/>
    <property type="match status" value="1"/>
</dbReference>
<accession>A0A9X0A546</accession>
<evidence type="ECO:0000313" key="1">
    <source>
        <dbReference type="EMBL" id="KAJ7393618.1"/>
    </source>
</evidence>
<reference evidence="1" key="1">
    <citation type="submission" date="2023-01" db="EMBL/GenBank/DDBJ databases">
        <title>Genome assembly of the deep-sea coral Lophelia pertusa.</title>
        <authorList>
            <person name="Herrera S."/>
            <person name="Cordes E."/>
        </authorList>
    </citation>
    <scope>NUCLEOTIDE SEQUENCE</scope>
    <source>
        <strain evidence="1">USNM1676648</strain>
        <tissue evidence="1">Polyp</tissue>
    </source>
</reference>
<proteinExistence type="predicted"/>
<dbReference type="AlphaFoldDB" id="A0A9X0A546"/>
<dbReference type="PANTHER" id="PTHR22538">
    <property type="entry name" value="CILIA- AND FLAGELLA-ASSOCIATED PROTEIN 74"/>
    <property type="match status" value="1"/>
</dbReference>
<protein>
    <submittedName>
        <fullName evidence="1">Uncharacterized protein</fullName>
    </submittedName>
</protein>
<gene>
    <name evidence="1" type="ORF">OS493_006605</name>
</gene>
<dbReference type="Proteomes" id="UP001163046">
    <property type="component" value="Unassembled WGS sequence"/>
</dbReference>
<dbReference type="EMBL" id="MU825398">
    <property type="protein sequence ID" value="KAJ7393618.1"/>
    <property type="molecule type" value="Genomic_DNA"/>
</dbReference>
<comment type="caution">
    <text evidence="1">The sequence shown here is derived from an EMBL/GenBank/DDBJ whole genome shotgun (WGS) entry which is preliminary data.</text>
</comment>
<evidence type="ECO:0000313" key="2">
    <source>
        <dbReference type="Proteomes" id="UP001163046"/>
    </source>
</evidence>
<organism evidence="1 2">
    <name type="scientific">Desmophyllum pertusum</name>
    <dbReference type="NCBI Taxonomy" id="174260"/>
    <lineage>
        <taxon>Eukaryota</taxon>
        <taxon>Metazoa</taxon>
        <taxon>Cnidaria</taxon>
        <taxon>Anthozoa</taxon>
        <taxon>Hexacorallia</taxon>
        <taxon>Scleractinia</taxon>
        <taxon>Caryophylliina</taxon>
        <taxon>Caryophylliidae</taxon>
        <taxon>Desmophyllum</taxon>
    </lineage>
</organism>
<keyword evidence="2" id="KW-1185">Reference proteome</keyword>
<sequence>MKEYEFDLTCKTGIGREFKLHCRAVGVLPPLELSHSVIKMKATAVSDTCSAHIEVINSHTSANEFTHPVPRIGSGPIVEVGSTSFEFVVPSGAPLTVSPAVGSVNPGEVSF</sequence>
<name>A0A9X0A546_9CNID</name>